<comment type="similarity">
    <text evidence="1">Belongs to the universal ribosomal protein uL22 family.</text>
</comment>
<dbReference type="InterPro" id="IPR001063">
    <property type="entry name" value="Ribosomal_uL22"/>
</dbReference>
<gene>
    <name evidence="9" type="ORF">B2A_04726</name>
</gene>
<dbReference type="Pfam" id="PF00237">
    <property type="entry name" value="Ribosomal_L22"/>
    <property type="match status" value="1"/>
</dbReference>
<dbReference type="InterPro" id="IPR057258">
    <property type="entry name" value="Ribosomal_uS3"/>
</dbReference>
<dbReference type="Gene3D" id="3.90.470.10">
    <property type="entry name" value="Ribosomal protein L22/L17"/>
    <property type="match status" value="1"/>
</dbReference>
<dbReference type="CDD" id="cd00336">
    <property type="entry name" value="Ribosomal_L22"/>
    <property type="match status" value="1"/>
</dbReference>
<evidence type="ECO:0000256" key="4">
    <source>
        <dbReference type="ARBA" id="ARBA00022884"/>
    </source>
</evidence>
<proteinExistence type="inferred from homology"/>
<dbReference type="InterPro" id="IPR004044">
    <property type="entry name" value="KH_dom_type_2"/>
</dbReference>
<dbReference type="InterPro" id="IPR005703">
    <property type="entry name" value="Ribosomal_uS3_euk/arc"/>
</dbReference>
<dbReference type="Gene3D" id="3.30.300.20">
    <property type="match status" value="1"/>
</dbReference>
<evidence type="ECO:0000256" key="6">
    <source>
        <dbReference type="ARBA" id="ARBA00023274"/>
    </source>
</evidence>
<evidence type="ECO:0000313" key="9">
    <source>
        <dbReference type="EMBL" id="EQD57598.1"/>
    </source>
</evidence>
<dbReference type="GO" id="GO:0006412">
    <property type="term" value="P:translation"/>
    <property type="evidence" value="ECO:0007669"/>
    <property type="project" value="InterPro"/>
</dbReference>
<dbReference type="NCBIfam" id="TIGR01008">
    <property type="entry name" value="uS3_euk_arch"/>
    <property type="match status" value="1"/>
</dbReference>
<evidence type="ECO:0000256" key="7">
    <source>
        <dbReference type="SAM" id="MobiDB-lite"/>
    </source>
</evidence>
<dbReference type="GO" id="GO:0022627">
    <property type="term" value="C:cytosolic small ribosomal subunit"/>
    <property type="evidence" value="ECO:0007669"/>
    <property type="project" value="TreeGrafter"/>
</dbReference>
<dbReference type="InterPro" id="IPR015946">
    <property type="entry name" value="KH_dom-like_a/b"/>
</dbReference>
<dbReference type="AlphaFoldDB" id="T1AMC6"/>
<accession>T1AMC6</accession>
<evidence type="ECO:0000256" key="2">
    <source>
        <dbReference type="ARBA" id="ARBA00010761"/>
    </source>
</evidence>
<evidence type="ECO:0000259" key="8">
    <source>
        <dbReference type="PROSITE" id="PS50823"/>
    </source>
</evidence>
<dbReference type="Gene3D" id="3.30.1140.32">
    <property type="entry name" value="Ribosomal protein S3, C-terminal domain"/>
    <property type="match status" value="1"/>
</dbReference>
<keyword evidence="4" id="KW-0694">RNA-binding</keyword>
<dbReference type="PANTHER" id="PTHR11760">
    <property type="entry name" value="30S/40S RIBOSOMAL PROTEIN S3"/>
    <property type="match status" value="1"/>
</dbReference>
<sequence length="309" mass="34666">MKGYTYQGPKTRAVARARGVEIPMSPKKTYEALNAIRGLPLARARSILEEAVALRRAIPYRRYNQETAHHRGVGPGRYSPKIARHLLQILANAEANADYEGMDGERLVVEVAACARGRIRKASMPRAQGRATASERADHPRRDHPRRAGGGVVSTERKVIQEQMRRVLLKDYLVQESARAGFGGLDIQRTPMGTRVTLVCERPGILIGRRGELIKRLTGDIQSRFQLDNPQIEVQEEREPNLNAQLMSEKLANTLERGWHFRRAGHSTVRRIMESGARGCQVILSGKLTGERHRTERFKAGRSSTAARQ</sequence>
<protein>
    <submittedName>
        <fullName evidence="9">Ribosomal protein S3, eukaryotic/archaeal</fullName>
    </submittedName>
</protein>
<name>T1AMC6_9ZZZZ</name>
<comment type="caution">
    <text evidence="9">The sequence shown here is derived from an EMBL/GenBank/DDBJ whole genome shotgun (WGS) entry which is preliminary data.</text>
</comment>
<dbReference type="EMBL" id="AUZZ01003201">
    <property type="protein sequence ID" value="EQD57598.1"/>
    <property type="molecule type" value="Genomic_DNA"/>
</dbReference>
<dbReference type="Pfam" id="PF07650">
    <property type="entry name" value="KH_2"/>
    <property type="match status" value="1"/>
</dbReference>
<evidence type="ECO:0000256" key="3">
    <source>
        <dbReference type="ARBA" id="ARBA00022730"/>
    </source>
</evidence>
<reference evidence="9" key="1">
    <citation type="submission" date="2013-08" db="EMBL/GenBank/DDBJ databases">
        <authorList>
            <person name="Mendez C."/>
            <person name="Richter M."/>
            <person name="Ferrer M."/>
            <person name="Sanchez J."/>
        </authorList>
    </citation>
    <scope>NUCLEOTIDE SEQUENCE</scope>
</reference>
<reference evidence="9" key="2">
    <citation type="journal article" date="2014" name="ISME J.">
        <title>Microbial stratification in low pH oxic and suboxic macroscopic growths along an acid mine drainage.</title>
        <authorList>
            <person name="Mendez-Garcia C."/>
            <person name="Mesa V."/>
            <person name="Sprenger R.R."/>
            <person name="Richter M."/>
            <person name="Diez M.S."/>
            <person name="Solano J."/>
            <person name="Bargiela R."/>
            <person name="Golyshina O.V."/>
            <person name="Manteca A."/>
            <person name="Ramos J.L."/>
            <person name="Gallego J.R."/>
            <person name="Llorente I."/>
            <person name="Martins Dos Santos V.A."/>
            <person name="Jensen O.N."/>
            <person name="Pelaez A.I."/>
            <person name="Sanchez J."/>
            <person name="Ferrer M."/>
        </authorList>
    </citation>
    <scope>NUCLEOTIDE SEQUENCE</scope>
</reference>
<dbReference type="InterPro" id="IPR001351">
    <property type="entry name" value="Ribosomal_uS3_C"/>
</dbReference>
<dbReference type="GO" id="GO:0019843">
    <property type="term" value="F:rRNA binding"/>
    <property type="evidence" value="ECO:0007669"/>
    <property type="project" value="UniProtKB-KW"/>
</dbReference>
<dbReference type="InterPro" id="IPR009019">
    <property type="entry name" value="KH_sf_prok-type"/>
</dbReference>
<feature type="non-terminal residue" evidence="9">
    <location>
        <position position="309"/>
    </location>
</feature>
<dbReference type="GO" id="GO:0015934">
    <property type="term" value="C:large ribosomal subunit"/>
    <property type="evidence" value="ECO:0007669"/>
    <property type="project" value="InterPro"/>
</dbReference>
<dbReference type="GO" id="GO:0003735">
    <property type="term" value="F:structural constituent of ribosome"/>
    <property type="evidence" value="ECO:0007669"/>
    <property type="project" value="InterPro"/>
</dbReference>
<dbReference type="Pfam" id="PF00189">
    <property type="entry name" value="Ribosomal_S3_C"/>
    <property type="match status" value="1"/>
</dbReference>
<dbReference type="SUPFAM" id="SSF54821">
    <property type="entry name" value="Ribosomal protein S3 C-terminal domain"/>
    <property type="match status" value="1"/>
</dbReference>
<comment type="similarity">
    <text evidence="2">Belongs to the universal ribosomal protein uS3 family.</text>
</comment>
<dbReference type="NCBIfam" id="NF003219">
    <property type="entry name" value="PRK04191.1"/>
    <property type="match status" value="1"/>
</dbReference>
<dbReference type="PANTHER" id="PTHR11760:SF32">
    <property type="entry name" value="SMALL RIBOSOMAL SUBUNIT PROTEIN US3"/>
    <property type="match status" value="1"/>
</dbReference>
<keyword evidence="5 9" id="KW-0689">Ribosomal protein</keyword>
<dbReference type="SUPFAM" id="SSF54814">
    <property type="entry name" value="Prokaryotic type KH domain (KH-domain type II)"/>
    <property type="match status" value="1"/>
</dbReference>
<keyword evidence="3" id="KW-0699">rRNA-binding</keyword>
<dbReference type="NCBIfam" id="TIGR01038">
    <property type="entry name" value="uL22_arch_euk"/>
    <property type="match status" value="1"/>
</dbReference>
<organism evidence="9">
    <name type="scientific">mine drainage metagenome</name>
    <dbReference type="NCBI Taxonomy" id="410659"/>
    <lineage>
        <taxon>unclassified sequences</taxon>
        <taxon>metagenomes</taxon>
        <taxon>ecological metagenomes</taxon>
    </lineage>
</organism>
<dbReference type="PROSITE" id="PS50823">
    <property type="entry name" value="KH_TYPE_2"/>
    <property type="match status" value="1"/>
</dbReference>
<keyword evidence="6" id="KW-0687">Ribonucleoprotein</keyword>
<dbReference type="SUPFAM" id="SSF54843">
    <property type="entry name" value="Ribosomal protein L22"/>
    <property type="match status" value="1"/>
</dbReference>
<dbReference type="CDD" id="cd02411">
    <property type="entry name" value="KH-II_30S_S3_arch"/>
    <property type="match status" value="1"/>
</dbReference>
<feature type="region of interest" description="Disordered" evidence="7">
    <location>
        <begin position="122"/>
        <end position="154"/>
    </location>
</feature>
<dbReference type="InterPro" id="IPR036419">
    <property type="entry name" value="Ribosomal_S3_C_sf"/>
</dbReference>
<evidence type="ECO:0000256" key="5">
    <source>
        <dbReference type="ARBA" id="ARBA00022980"/>
    </source>
</evidence>
<dbReference type="InterPro" id="IPR036394">
    <property type="entry name" value="Ribosomal_uL22_sf"/>
</dbReference>
<dbReference type="InterPro" id="IPR005721">
    <property type="entry name" value="Ribosomal_uL22_euk/arc"/>
</dbReference>
<feature type="domain" description="KH type-2" evidence="8">
    <location>
        <begin position="169"/>
        <end position="248"/>
    </location>
</feature>
<evidence type="ECO:0000256" key="1">
    <source>
        <dbReference type="ARBA" id="ARBA00009451"/>
    </source>
</evidence>
<dbReference type="FunFam" id="3.30.300.20:FF:000001">
    <property type="entry name" value="30S ribosomal protein S3"/>
    <property type="match status" value="1"/>
</dbReference>